<dbReference type="Proteomes" id="UP000034032">
    <property type="component" value="Unassembled WGS sequence"/>
</dbReference>
<dbReference type="InterPro" id="IPR036043">
    <property type="entry name" value="Phosphoglycerate_kinase_sf"/>
</dbReference>
<accession>A0A0G1KGR7</accession>
<evidence type="ECO:0000313" key="9">
    <source>
        <dbReference type="EMBL" id="KKT82690.1"/>
    </source>
</evidence>
<dbReference type="GO" id="GO:0006096">
    <property type="term" value="P:glycolytic process"/>
    <property type="evidence" value="ECO:0007669"/>
    <property type="project" value="InterPro"/>
</dbReference>
<evidence type="ECO:0000256" key="3">
    <source>
        <dbReference type="ARBA" id="ARBA00022679"/>
    </source>
</evidence>
<dbReference type="EMBL" id="LCJR01000002">
    <property type="protein sequence ID" value="KKT82690.1"/>
    <property type="molecule type" value="Genomic_DNA"/>
</dbReference>
<keyword evidence="5 8" id="KW-0418">Kinase</keyword>
<evidence type="ECO:0000256" key="8">
    <source>
        <dbReference type="RuleBase" id="RU000532"/>
    </source>
</evidence>
<evidence type="ECO:0000256" key="6">
    <source>
        <dbReference type="ARBA" id="ARBA00022840"/>
    </source>
</evidence>
<evidence type="ECO:0000256" key="7">
    <source>
        <dbReference type="PIRSR" id="PIRSR000724-2"/>
    </source>
</evidence>
<name>A0A0G1KGR7_9BACT</name>
<reference evidence="9 10" key="1">
    <citation type="journal article" date="2015" name="Nature">
        <title>rRNA introns, odd ribosomes, and small enigmatic genomes across a large radiation of phyla.</title>
        <authorList>
            <person name="Brown C.T."/>
            <person name="Hug L.A."/>
            <person name="Thomas B.C."/>
            <person name="Sharon I."/>
            <person name="Castelle C.J."/>
            <person name="Singh A."/>
            <person name="Wilkins M.J."/>
            <person name="Williams K.H."/>
            <person name="Banfield J.F."/>
        </authorList>
    </citation>
    <scope>NUCLEOTIDE SEQUENCE [LARGE SCALE GENOMIC DNA]</scope>
</reference>
<dbReference type="GO" id="GO:0006094">
    <property type="term" value="P:gluconeogenesis"/>
    <property type="evidence" value="ECO:0007669"/>
    <property type="project" value="TreeGrafter"/>
</dbReference>
<evidence type="ECO:0000313" key="10">
    <source>
        <dbReference type="Proteomes" id="UP000034032"/>
    </source>
</evidence>
<dbReference type="Pfam" id="PF00162">
    <property type="entry name" value="PGK"/>
    <property type="match status" value="1"/>
</dbReference>
<dbReference type="PIRSF" id="PIRSF000724">
    <property type="entry name" value="Pgk"/>
    <property type="match status" value="1"/>
</dbReference>
<organism evidence="9 10">
    <name type="scientific">Candidatus Yanofskybacteria bacterium GW2011_GWA2_44_9</name>
    <dbReference type="NCBI Taxonomy" id="1619025"/>
    <lineage>
        <taxon>Bacteria</taxon>
        <taxon>Candidatus Yanofskyibacteriota</taxon>
    </lineage>
</organism>
<feature type="binding site" evidence="7">
    <location>
        <begin position="312"/>
        <end position="315"/>
    </location>
    <ligand>
        <name>ATP</name>
        <dbReference type="ChEBI" id="CHEBI:30616"/>
    </ligand>
</feature>
<protein>
    <recommendedName>
        <fullName evidence="2 8">Phosphoglycerate kinase</fullName>
        <ecNumber evidence="2 8">2.7.2.3</ecNumber>
    </recommendedName>
</protein>
<dbReference type="GO" id="GO:0043531">
    <property type="term" value="F:ADP binding"/>
    <property type="evidence" value="ECO:0007669"/>
    <property type="project" value="TreeGrafter"/>
</dbReference>
<evidence type="ECO:0000256" key="4">
    <source>
        <dbReference type="ARBA" id="ARBA00022741"/>
    </source>
</evidence>
<evidence type="ECO:0000256" key="5">
    <source>
        <dbReference type="ARBA" id="ARBA00022777"/>
    </source>
</evidence>
<keyword evidence="6 7" id="KW-0067">ATP-binding</keyword>
<dbReference type="PATRIC" id="fig|1619025.3.peg.68"/>
<dbReference type="SUPFAM" id="SSF53748">
    <property type="entry name" value="Phosphoglycerate kinase"/>
    <property type="match status" value="1"/>
</dbReference>
<keyword evidence="3 8" id="KW-0808">Transferase</keyword>
<gene>
    <name evidence="9" type="ORF">UW79_C0002G0007</name>
</gene>
<comment type="catalytic activity">
    <reaction evidence="1 8">
        <text>(2R)-3-phosphoglycerate + ATP = (2R)-3-phospho-glyceroyl phosphate + ADP</text>
        <dbReference type="Rhea" id="RHEA:14801"/>
        <dbReference type="ChEBI" id="CHEBI:30616"/>
        <dbReference type="ChEBI" id="CHEBI:57604"/>
        <dbReference type="ChEBI" id="CHEBI:58272"/>
        <dbReference type="ChEBI" id="CHEBI:456216"/>
        <dbReference type="EC" id="2.7.2.3"/>
    </reaction>
</comment>
<comment type="similarity">
    <text evidence="8">Belongs to the phosphoglycerate kinase family.</text>
</comment>
<comment type="caution">
    <text evidence="9">The sequence shown here is derived from an EMBL/GenBank/DDBJ whole genome shotgun (WGS) entry which is preliminary data.</text>
</comment>
<feature type="binding site" evidence="7">
    <location>
        <position position="187"/>
    </location>
    <ligand>
        <name>ATP</name>
        <dbReference type="ChEBI" id="CHEBI:30616"/>
    </ligand>
</feature>
<dbReference type="EC" id="2.7.2.3" evidence="2 8"/>
<dbReference type="GO" id="GO:0005829">
    <property type="term" value="C:cytosol"/>
    <property type="evidence" value="ECO:0007669"/>
    <property type="project" value="TreeGrafter"/>
</dbReference>
<feature type="binding site" evidence="7">
    <location>
        <position position="286"/>
    </location>
    <ligand>
        <name>ATP</name>
        <dbReference type="ChEBI" id="CHEBI:30616"/>
    </ligand>
</feature>
<evidence type="ECO:0000256" key="1">
    <source>
        <dbReference type="ARBA" id="ARBA00000642"/>
    </source>
</evidence>
<sequence>MLRTINNIGTLKGKKVLLRTDFDVPVAKEEVTEPFRIQKQKKTIDHLLAGGARVAMAAHIASLPSFQSVMPQIEKILGRKVRLIGEISDFHNADESLCLLDNVRRYSGEEKNDMKFSKDLAKRFDIYVNNAFAVCHRNHASVSGVTEFLKSYAGFIVEEEVRELGKCLDAPMAGKVVIMGGAKASTKIPVIKNFINKAEKILVAGVIANDILKEKGTNVLGSVADSDSKQLLSGLDMDSSKLVLPEDFNEFEGRFLDIGPKTISNYVAIINGAKMIIWNGPMGVFEDSRFSGGTEAVAKAIAGSGAFKVVGGGDSVAAMNKFNILDKFDFVSTGGGAMLEFLAGDRLPGLAKLGYYE</sequence>
<keyword evidence="4" id="KW-0547">Nucleotide-binding</keyword>
<dbReference type="AlphaFoldDB" id="A0A0G1KGR7"/>
<dbReference type="InterPro" id="IPR015824">
    <property type="entry name" value="Phosphoglycerate_kinase_N"/>
</dbReference>
<evidence type="ECO:0000256" key="2">
    <source>
        <dbReference type="ARBA" id="ARBA00013061"/>
    </source>
</evidence>
<dbReference type="PANTHER" id="PTHR11406:SF23">
    <property type="entry name" value="PHOSPHOGLYCERATE KINASE 1, CHLOROPLASTIC-RELATED"/>
    <property type="match status" value="1"/>
</dbReference>
<proteinExistence type="inferred from homology"/>
<dbReference type="InterPro" id="IPR001576">
    <property type="entry name" value="Phosphoglycerate_kinase"/>
</dbReference>
<dbReference type="GO" id="GO:0004618">
    <property type="term" value="F:phosphoglycerate kinase activity"/>
    <property type="evidence" value="ECO:0007669"/>
    <property type="project" value="UniProtKB-EC"/>
</dbReference>
<dbReference type="PRINTS" id="PR00477">
    <property type="entry name" value="PHGLYCKINASE"/>
</dbReference>
<dbReference type="Gene3D" id="3.40.50.1260">
    <property type="entry name" value="Phosphoglycerate kinase, N-terminal domain"/>
    <property type="match status" value="2"/>
</dbReference>
<dbReference type="PANTHER" id="PTHR11406">
    <property type="entry name" value="PHOSPHOGLYCERATE KINASE"/>
    <property type="match status" value="1"/>
</dbReference>
<dbReference type="GO" id="GO:0005524">
    <property type="term" value="F:ATP binding"/>
    <property type="evidence" value="ECO:0007669"/>
    <property type="project" value="UniProtKB-KW"/>
</dbReference>